<protein>
    <submittedName>
        <fullName evidence="8">C-type cytochrome</fullName>
    </submittedName>
</protein>
<dbReference type="Gene3D" id="1.10.760.10">
    <property type="entry name" value="Cytochrome c-like domain"/>
    <property type="match status" value="2"/>
</dbReference>
<evidence type="ECO:0000256" key="3">
    <source>
        <dbReference type="ARBA" id="ARBA00023004"/>
    </source>
</evidence>
<feature type="signal peptide" evidence="6">
    <location>
        <begin position="1"/>
        <end position="23"/>
    </location>
</feature>
<accession>A0A9D1TIN5</accession>
<proteinExistence type="predicted"/>
<dbReference type="PROSITE" id="PS51257">
    <property type="entry name" value="PROKAR_LIPOPROTEIN"/>
    <property type="match status" value="1"/>
</dbReference>
<reference evidence="8" key="2">
    <citation type="submission" date="2021-04" db="EMBL/GenBank/DDBJ databases">
        <authorList>
            <person name="Gilroy R."/>
        </authorList>
    </citation>
    <scope>NUCLEOTIDE SEQUENCE</scope>
    <source>
        <strain evidence="8">CHK169-2315</strain>
    </source>
</reference>
<dbReference type="EMBL" id="DXHX01000014">
    <property type="protein sequence ID" value="HIV73599.1"/>
    <property type="molecule type" value="Genomic_DNA"/>
</dbReference>
<dbReference type="PANTHER" id="PTHR35008">
    <property type="entry name" value="BLL4482 PROTEIN-RELATED"/>
    <property type="match status" value="1"/>
</dbReference>
<dbReference type="GO" id="GO:0046872">
    <property type="term" value="F:metal ion binding"/>
    <property type="evidence" value="ECO:0007669"/>
    <property type="project" value="UniProtKB-KW"/>
</dbReference>
<gene>
    <name evidence="8" type="ORF">H9895_00780</name>
</gene>
<keyword evidence="2 4" id="KW-0479">Metal-binding</keyword>
<sequence length="310" mass="34450">MFKKRRFLFAFFVVLLFVVGCTANDNTNNNANGDGNGNENATGEHVPPKMEDLDPDDPMTDAIQYGEEIFNETNTVMPDYVGNELSCQSCHADGGYSDSSSMVGVTTAYPQYRPREGITFTLEDRVNGCMVRSMNGKMIPNDSSEMRALISYLTYISEGVEVGQERPWVVVNSMDEVPEPDVVNGEELYESKNCLTCHGDDGQGTGTNTGPALWGENSFNDGAGMGRLTKMAGYLQNNMPIGAEYELSDQEAADIAAFLLSQDRPVWEGHDDDFPHGNRPTDIITKDRREQIQKGEFDWYEIDNVVPRKD</sequence>
<keyword evidence="6" id="KW-0732">Signal</keyword>
<evidence type="ECO:0000256" key="1">
    <source>
        <dbReference type="ARBA" id="ARBA00022617"/>
    </source>
</evidence>
<evidence type="ECO:0000313" key="8">
    <source>
        <dbReference type="EMBL" id="HIV73599.1"/>
    </source>
</evidence>
<dbReference type="InterPro" id="IPR009056">
    <property type="entry name" value="Cyt_c-like_dom"/>
</dbReference>
<evidence type="ECO:0000256" key="5">
    <source>
        <dbReference type="SAM" id="MobiDB-lite"/>
    </source>
</evidence>
<dbReference type="Pfam" id="PF00034">
    <property type="entry name" value="Cytochrom_C"/>
    <property type="match status" value="1"/>
</dbReference>
<feature type="chain" id="PRO_5038629446" evidence="6">
    <location>
        <begin position="24"/>
        <end position="310"/>
    </location>
</feature>
<dbReference type="GO" id="GO:0020037">
    <property type="term" value="F:heme binding"/>
    <property type="evidence" value="ECO:0007669"/>
    <property type="project" value="InterPro"/>
</dbReference>
<feature type="compositionally biased region" description="Low complexity" evidence="5">
    <location>
        <begin position="28"/>
        <end position="44"/>
    </location>
</feature>
<evidence type="ECO:0000313" key="9">
    <source>
        <dbReference type="Proteomes" id="UP000823937"/>
    </source>
</evidence>
<dbReference type="InterPro" id="IPR036909">
    <property type="entry name" value="Cyt_c-like_dom_sf"/>
</dbReference>
<name>A0A9D1TIN5_9BACI</name>
<dbReference type="AlphaFoldDB" id="A0A9D1TIN5"/>
<comment type="caution">
    <text evidence="8">The sequence shown here is derived from an EMBL/GenBank/DDBJ whole genome shotgun (WGS) entry which is preliminary data.</text>
</comment>
<organism evidence="8 9">
    <name type="scientific">Candidatus Pseudogracilibacillus intestinigallinarum</name>
    <dbReference type="NCBI Taxonomy" id="2838742"/>
    <lineage>
        <taxon>Bacteria</taxon>
        <taxon>Bacillati</taxon>
        <taxon>Bacillota</taxon>
        <taxon>Bacilli</taxon>
        <taxon>Bacillales</taxon>
        <taxon>Bacillaceae</taxon>
        <taxon>Pseudogracilibacillus</taxon>
    </lineage>
</organism>
<keyword evidence="3 4" id="KW-0408">Iron</keyword>
<dbReference type="InterPro" id="IPR051459">
    <property type="entry name" value="Cytochrome_c-type_DH"/>
</dbReference>
<dbReference type="Proteomes" id="UP000823937">
    <property type="component" value="Unassembled WGS sequence"/>
</dbReference>
<evidence type="ECO:0000256" key="4">
    <source>
        <dbReference type="PROSITE-ProRule" id="PRU00433"/>
    </source>
</evidence>
<dbReference type="SUPFAM" id="SSF46626">
    <property type="entry name" value="Cytochrome c"/>
    <property type="match status" value="2"/>
</dbReference>
<feature type="domain" description="Cytochrome c" evidence="7">
    <location>
        <begin position="180"/>
        <end position="263"/>
    </location>
</feature>
<reference evidence="8" key="1">
    <citation type="journal article" date="2021" name="PeerJ">
        <title>Extensive microbial diversity within the chicken gut microbiome revealed by metagenomics and culture.</title>
        <authorList>
            <person name="Gilroy R."/>
            <person name="Ravi A."/>
            <person name="Getino M."/>
            <person name="Pursley I."/>
            <person name="Horton D.L."/>
            <person name="Alikhan N.F."/>
            <person name="Baker D."/>
            <person name="Gharbi K."/>
            <person name="Hall N."/>
            <person name="Watson M."/>
            <person name="Adriaenssens E.M."/>
            <person name="Foster-Nyarko E."/>
            <person name="Jarju S."/>
            <person name="Secka A."/>
            <person name="Antonio M."/>
            <person name="Oren A."/>
            <person name="Chaudhuri R.R."/>
            <person name="La Ragione R."/>
            <person name="Hildebrand F."/>
            <person name="Pallen M.J."/>
        </authorList>
    </citation>
    <scope>NUCLEOTIDE SEQUENCE</scope>
    <source>
        <strain evidence="8">CHK169-2315</strain>
    </source>
</reference>
<dbReference type="Pfam" id="PF21342">
    <property type="entry name" value="SoxA-TsdA_cyt-c"/>
    <property type="match status" value="1"/>
</dbReference>
<feature type="domain" description="Cytochrome c" evidence="7">
    <location>
        <begin position="61"/>
        <end position="157"/>
    </location>
</feature>
<dbReference type="GO" id="GO:0009055">
    <property type="term" value="F:electron transfer activity"/>
    <property type="evidence" value="ECO:0007669"/>
    <property type="project" value="InterPro"/>
</dbReference>
<evidence type="ECO:0000256" key="2">
    <source>
        <dbReference type="ARBA" id="ARBA00022723"/>
    </source>
</evidence>
<dbReference type="PROSITE" id="PS51007">
    <property type="entry name" value="CYTC"/>
    <property type="match status" value="2"/>
</dbReference>
<dbReference type="PANTHER" id="PTHR35008:SF4">
    <property type="entry name" value="BLL4482 PROTEIN"/>
    <property type="match status" value="1"/>
</dbReference>
<feature type="region of interest" description="Disordered" evidence="5">
    <location>
        <begin position="28"/>
        <end position="56"/>
    </location>
</feature>
<evidence type="ECO:0000259" key="7">
    <source>
        <dbReference type="PROSITE" id="PS51007"/>
    </source>
</evidence>
<evidence type="ECO:0000256" key="6">
    <source>
        <dbReference type="SAM" id="SignalP"/>
    </source>
</evidence>
<keyword evidence="1 4" id="KW-0349">Heme</keyword>